<dbReference type="SUPFAM" id="SSF50447">
    <property type="entry name" value="Translation proteins"/>
    <property type="match status" value="1"/>
</dbReference>
<evidence type="ECO:0000259" key="18">
    <source>
        <dbReference type="PROSITE" id="PS50860"/>
    </source>
</evidence>
<evidence type="ECO:0000256" key="10">
    <source>
        <dbReference type="ARBA" id="ARBA00022884"/>
    </source>
</evidence>
<dbReference type="STRING" id="7222.B4IX05"/>
<dbReference type="PROSITE" id="PS50860">
    <property type="entry name" value="AA_TRNA_LIGASE_II_ALA"/>
    <property type="match status" value="1"/>
</dbReference>
<comment type="similarity">
    <text evidence="1">Belongs to the class-II aminoacyl-tRNA synthetase family. Alax-L subfamily.</text>
</comment>
<dbReference type="GO" id="GO:0005524">
    <property type="term" value="F:ATP binding"/>
    <property type="evidence" value="ECO:0007669"/>
    <property type="project" value="UniProtKB-UniRule"/>
</dbReference>
<keyword evidence="10 17" id="KW-0694">RNA-binding</keyword>
<dbReference type="InterPro" id="IPR009000">
    <property type="entry name" value="Transl_B-barrel_sf"/>
</dbReference>
<dbReference type="FunFam" id="3.30.930.10:FF:000011">
    <property type="entry name" value="Alanine--tRNA ligase, cytoplasmic"/>
    <property type="match status" value="1"/>
</dbReference>
<dbReference type="InterPro" id="IPR002318">
    <property type="entry name" value="Ala-tRNA-lgiase_IIc"/>
</dbReference>
<protein>
    <recommendedName>
        <fullName evidence="3">Alanine--tRNA ligase</fullName>
        <ecNumber evidence="2">6.1.1.7</ecNumber>
    </recommendedName>
    <alternativeName>
        <fullName evidence="15">Alanyl-tRNA synthetase</fullName>
    </alternativeName>
</protein>
<evidence type="ECO:0000256" key="5">
    <source>
        <dbReference type="ARBA" id="ARBA00022598"/>
    </source>
</evidence>
<dbReference type="SUPFAM" id="SSF101353">
    <property type="entry name" value="Putative anticodon-binding domain of alanyl-tRNA synthetase (AlaRS)"/>
    <property type="match status" value="1"/>
</dbReference>
<dbReference type="Proteomes" id="UP000001070">
    <property type="component" value="Unassembled WGS sequence"/>
</dbReference>
<dbReference type="Pfam" id="PF07973">
    <property type="entry name" value="tRNA_SAD"/>
    <property type="match status" value="1"/>
</dbReference>
<dbReference type="GO" id="GO:0002161">
    <property type="term" value="F:aminoacyl-tRNA deacylase activity"/>
    <property type="evidence" value="ECO:0007669"/>
    <property type="project" value="TreeGrafter"/>
</dbReference>
<dbReference type="eggNOG" id="KOG0188">
    <property type="taxonomic scope" value="Eukaryota"/>
</dbReference>
<evidence type="ECO:0000256" key="12">
    <source>
        <dbReference type="ARBA" id="ARBA00022946"/>
    </source>
</evidence>
<dbReference type="InterPro" id="IPR045864">
    <property type="entry name" value="aa-tRNA-synth_II/BPL/LPL"/>
</dbReference>
<dbReference type="OrthoDB" id="2423964at2759"/>
<dbReference type="PRINTS" id="PR00980">
    <property type="entry name" value="TRNASYNTHALA"/>
</dbReference>
<dbReference type="FunCoup" id="B4IX05">
    <property type="interactions" value="475"/>
</dbReference>
<dbReference type="PANTHER" id="PTHR11777:SF39">
    <property type="entry name" value="ALANINE--TRNA LIGASE, MITOCHONDRIAL"/>
    <property type="match status" value="1"/>
</dbReference>
<feature type="binding site" evidence="17">
    <location>
        <position position="764"/>
    </location>
    <ligand>
        <name>Zn(2+)</name>
        <dbReference type="ChEBI" id="CHEBI:29105"/>
    </ligand>
</feature>
<dbReference type="PhylomeDB" id="B4IX05"/>
<evidence type="ECO:0000256" key="7">
    <source>
        <dbReference type="ARBA" id="ARBA00022741"/>
    </source>
</evidence>
<sequence>MYNSAKQVQRVLTAREIRKTFIDYFTANHEHKFIRSSPVVPFCDPTVAFVNAGMNQFKSVFLGTAAAPHKRVVNSQKCVRVGGKHNDLSVVGQDGYHHTFFEMLGNWSFGDYFKREACAMALELLRGPYNIDPSRLYVTYFAGDKLLGIPADMECFDIWRSLGFPAARILPFGSKDNFWEMGTTGPCGPCTEIHIDHRPGSDPGSVEQRAKLVNAGRADLTELWNLVFIQYNRNTDGSITSLPAKHVDTGMGFERLTALLQNKSSNYDTDLFTPLFDGIHSLSKAPVYGGSFPVAENSALLDTSYRILADHARMVTACLADGMLPDQNQKLRRVLRKALSISEQVFSHENLLSQLVPIVVETLGEAYPEMSSKQQAVLELIAHEQEVYKNLRESSSKIFAEVLTEFPNLDDIDLMECPGFVPAYREFQVQRSKFANNTIPGDFLYKLTDTYGLTEDSFVKLAELENMNCDLERYRAELALAKLRTKEPQRNSGIYDLALQQRIAEAQAQLTMRLAATDNSHKYFYSYDAQSETYAIPTLNSRVLGIIQNDAEVSRTLGSRLGESTDTLSIVTAASNFYYESGGQQSDLGKLLVRNKQKPEQPHQLDVVGVKCLNDCVVHVCRLATPTDDFELALGDEVLLEVDAQQRQLNTCHHTAIHLLNAAIRSLFNKVTYQVSSAVSSDQCKLELGLLGKRIQKADVEHIEDLINRAICSGSAVQVQQLSAADVLQQNDITMVPGEVYPEQGLRLINVQCPELNLSSKELCCGTHVTNTKELSCFCIVNLKQTNRARFAFTAVAGQAAENVLKTAALLRHRVDLLEQQFQTDKLTNATETELQTIRHNMLHSDIKLPYAFKLDTFNRINDMLRKLKETSRTTLKEFVEVEMRNVLMEKPLDTHPYILHYITSSALVEEIPLQRATKLCTDRPILVVSMCENIVKARCCVPQDCISDQFNAQLWLQSFASTFGGQVGAPKGQNAAIVCNMKGRKVNTQFEEQLEQAMCSAQAYAKRYLEF</sequence>
<dbReference type="EMBL" id="CH916366">
    <property type="protein sequence ID" value="EDV96311.1"/>
    <property type="molecule type" value="Genomic_DNA"/>
</dbReference>
<name>B4IX05_DROGR</name>
<dbReference type="KEGG" id="dgr:6558623"/>
<keyword evidence="9 17" id="KW-0067">ATP-binding</keyword>
<dbReference type="NCBIfam" id="TIGR00344">
    <property type="entry name" value="alaS"/>
    <property type="match status" value="1"/>
</dbReference>
<evidence type="ECO:0000256" key="16">
    <source>
        <dbReference type="ARBA" id="ARBA00048300"/>
    </source>
</evidence>
<dbReference type="SUPFAM" id="SSF55681">
    <property type="entry name" value="Class II aaRS and biotin synthetases"/>
    <property type="match status" value="1"/>
</dbReference>
<evidence type="ECO:0000313" key="19">
    <source>
        <dbReference type="EMBL" id="EDV96311.1"/>
    </source>
</evidence>
<evidence type="ECO:0000256" key="9">
    <source>
        <dbReference type="ARBA" id="ARBA00022840"/>
    </source>
</evidence>
<dbReference type="InterPro" id="IPR018164">
    <property type="entry name" value="Ala-tRNA-synth_IIc_N"/>
</dbReference>
<feature type="domain" description="Alanyl-transfer RNA synthetases family profile" evidence="18">
    <location>
        <begin position="12"/>
        <end position="807"/>
    </location>
</feature>
<evidence type="ECO:0000313" key="20">
    <source>
        <dbReference type="Proteomes" id="UP000001070"/>
    </source>
</evidence>
<proteinExistence type="inferred from homology"/>
<dbReference type="GO" id="GO:0000049">
    <property type="term" value="F:tRNA binding"/>
    <property type="evidence" value="ECO:0007669"/>
    <property type="project" value="UniProtKB-KW"/>
</dbReference>
<dbReference type="InParanoid" id="B4IX05"/>
<dbReference type="Pfam" id="PF01411">
    <property type="entry name" value="tRNA-synt_2c"/>
    <property type="match status" value="2"/>
</dbReference>
<dbReference type="SMART" id="SM00863">
    <property type="entry name" value="tRNA_SAD"/>
    <property type="match status" value="1"/>
</dbReference>
<evidence type="ECO:0000256" key="13">
    <source>
        <dbReference type="ARBA" id="ARBA00023128"/>
    </source>
</evidence>
<dbReference type="InterPro" id="IPR023033">
    <property type="entry name" value="Ala_tRNA_ligase_euk/bac"/>
</dbReference>
<evidence type="ECO:0000256" key="17">
    <source>
        <dbReference type="HAMAP-Rule" id="MF_03133"/>
    </source>
</evidence>
<reference evidence="19 20" key="1">
    <citation type="journal article" date="2007" name="Nature">
        <title>Evolution of genes and genomes on the Drosophila phylogeny.</title>
        <authorList>
            <consortium name="Drosophila 12 Genomes Consortium"/>
            <person name="Clark A.G."/>
            <person name="Eisen M.B."/>
            <person name="Smith D.R."/>
            <person name="Bergman C.M."/>
            <person name="Oliver B."/>
            <person name="Markow T.A."/>
            <person name="Kaufman T.C."/>
            <person name="Kellis M."/>
            <person name="Gelbart W."/>
            <person name="Iyer V.N."/>
            <person name="Pollard D.A."/>
            <person name="Sackton T.B."/>
            <person name="Larracuente A.M."/>
            <person name="Singh N.D."/>
            <person name="Abad J.P."/>
            <person name="Abt D.N."/>
            <person name="Adryan B."/>
            <person name="Aguade M."/>
            <person name="Akashi H."/>
            <person name="Anderson W.W."/>
            <person name="Aquadro C.F."/>
            <person name="Ardell D.H."/>
            <person name="Arguello R."/>
            <person name="Artieri C.G."/>
            <person name="Barbash D.A."/>
            <person name="Barker D."/>
            <person name="Barsanti P."/>
            <person name="Batterham P."/>
            <person name="Batzoglou S."/>
            <person name="Begun D."/>
            <person name="Bhutkar A."/>
            <person name="Blanco E."/>
            <person name="Bosak S.A."/>
            <person name="Bradley R.K."/>
            <person name="Brand A.D."/>
            <person name="Brent M.R."/>
            <person name="Brooks A.N."/>
            <person name="Brown R.H."/>
            <person name="Butlin R.K."/>
            <person name="Caggese C."/>
            <person name="Calvi B.R."/>
            <person name="Bernardo de Carvalho A."/>
            <person name="Caspi A."/>
            <person name="Castrezana S."/>
            <person name="Celniker S.E."/>
            <person name="Chang J.L."/>
            <person name="Chapple C."/>
            <person name="Chatterji S."/>
            <person name="Chinwalla A."/>
            <person name="Civetta A."/>
            <person name="Clifton S.W."/>
            <person name="Comeron J.M."/>
            <person name="Costello J.C."/>
            <person name="Coyne J.A."/>
            <person name="Daub J."/>
            <person name="David R.G."/>
            <person name="Delcher A.L."/>
            <person name="Delehaunty K."/>
            <person name="Do C.B."/>
            <person name="Ebling H."/>
            <person name="Edwards K."/>
            <person name="Eickbush T."/>
            <person name="Evans J.D."/>
            <person name="Filipski A."/>
            <person name="Findeiss S."/>
            <person name="Freyhult E."/>
            <person name="Fulton L."/>
            <person name="Fulton R."/>
            <person name="Garcia A.C."/>
            <person name="Gardiner A."/>
            <person name="Garfield D.A."/>
            <person name="Garvin B.E."/>
            <person name="Gibson G."/>
            <person name="Gilbert D."/>
            <person name="Gnerre S."/>
            <person name="Godfrey J."/>
            <person name="Good R."/>
            <person name="Gotea V."/>
            <person name="Gravely B."/>
            <person name="Greenberg A.J."/>
            <person name="Griffiths-Jones S."/>
            <person name="Gross S."/>
            <person name="Guigo R."/>
            <person name="Gustafson E.A."/>
            <person name="Haerty W."/>
            <person name="Hahn M.W."/>
            <person name="Halligan D.L."/>
            <person name="Halpern A.L."/>
            <person name="Halter G.M."/>
            <person name="Han M.V."/>
            <person name="Heger A."/>
            <person name="Hillier L."/>
            <person name="Hinrichs A.S."/>
            <person name="Holmes I."/>
            <person name="Hoskins R.A."/>
            <person name="Hubisz M.J."/>
            <person name="Hultmark D."/>
            <person name="Huntley M.A."/>
            <person name="Jaffe D.B."/>
            <person name="Jagadeeshan S."/>
            <person name="Jeck W.R."/>
            <person name="Johnson J."/>
            <person name="Jones C.D."/>
            <person name="Jordan W.C."/>
            <person name="Karpen G.H."/>
            <person name="Kataoka E."/>
            <person name="Keightley P.D."/>
            <person name="Kheradpour P."/>
            <person name="Kirkness E.F."/>
            <person name="Koerich L.B."/>
            <person name="Kristiansen K."/>
            <person name="Kudrna D."/>
            <person name="Kulathinal R.J."/>
            <person name="Kumar S."/>
            <person name="Kwok R."/>
            <person name="Lander E."/>
            <person name="Langley C.H."/>
            <person name="Lapoint R."/>
            <person name="Lazzaro B.P."/>
            <person name="Lee S.J."/>
            <person name="Levesque L."/>
            <person name="Li R."/>
            <person name="Lin C.F."/>
            <person name="Lin M.F."/>
            <person name="Lindblad-Toh K."/>
            <person name="Llopart A."/>
            <person name="Long M."/>
            <person name="Low L."/>
            <person name="Lozovsky E."/>
            <person name="Lu J."/>
            <person name="Luo M."/>
            <person name="Machado C.A."/>
            <person name="Makalowski W."/>
            <person name="Marzo M."/>
            <person name="Matsuda M."/>
            <person name="Matzkin L."/>
            <person name="McAllister B."/>
            <person name="McBride C.S."/>
            <person name="McKernan B."/>
            <person name="McKernan K."/>
            <person name="Mendez-Lago M."/>
            <person name="Minx P."/>
            <person name="Mollenhauer M.U."/>
            <person name="Montooth K."/>
            <person name="Mount S.M."/>
            <person name="Mu X."/>
            <person name="Myers E."/>
            <person name="Negre B."/>
            <person name="Newfeld S."/>
            <person name="Nielsen R."/>
            <person name="Noor M.A."/>
            <person name="O'Grady P."/>
            <person name="Pachter L."/>
            <person name="Papaceit M."/>
            <person name="Parisi M.J."/>
            <person name="Parisi M."/>
            <person name="Parts L."/>
            <person name="Pedersen J.S."/>
            <person name="Pesole G."/>
            <person name="Phillippy A.M."/>
            <person name="Ponting C.P."/>
            <person name="Pop M."/>
            <person name="Porcelli D."/>
            <person name="Powell J.R."/>
            <person name="Prohaska S."/>
            <person name="Pruitt K."/>
            <person name="Puig M."/>
            <person name="Quesneville H."/>
            <person name="Ram K.R."/>
            <person name="Rand D."/>
            <person name="Rasmussen M.D."/>
            <person name="Reed L.K."/>
            <person name="Reenan R."/>
            <person name="Reily A."/>
            <person name="Remington K.A."/>
            <person name="Rieger T.T."/>
            <person name="Ritchie M.G."/>
            <person name="Robin C."/>
            <person name="Rogers Y.H."/>
            <person name="Rohde C."/>
            <person name="Rozas J."/>
            <person name="Rubenfield M.J."/>
            <person name="Ruiz A."/>
            <person name="Russo S."/>
            <person name="Salzberg S.L."/>
            <person name="Sanchez-Gracia A."/>
            <person name="Saranga D.J."/>
            <person name="Sato H."/>
            <person name="Schaeffer S.W."/>
            <person name="Schatz M.C."/>
            <person name="Schlenke T."/>
            <person name="Schwartz R."/>
            <person name="Segarra C."/>
            <person name="Singh R.S."/>
            <person name="Sirot L."/>
            <person name="Sirota M."/>
            <person name="Sisneros N.B."/>
            <person name="Smith C.D."/>
            <person name="Smith T.F."/>
            <person name="Spieth J."/>
            <person name="Stage D.E."/>
            <person name="Stark A."/>
            <person name="Stephan W."/>
            <person name="Strausberg R.L."/>
            <person name="Strempel S."/>
            <person name="Sturgill D."/>
            <person name="Sutton G."/>
            <person name="Sutton G.G."/>
            <person name="Tao W."/>
            <person name="Teichmann S."/>
            <person name="Tobari Y.N."/>
            <person name="Tomimura Y."/>
            <person name="Tsolas J.M."/>
            <person name="Valente V.L."/>
            <person name="Venter E."/>
            <person name="Venter J.C."/>
            <person name="Vicario S."/>
            <person name="Vieira F.G."/>
            <person name="Vilella A.J."/>
            <person name="Villasante A."/>
            <person name="Walenz B."/>
            <person name="Wang J."/>
            <person name="Wasserman M."/>
            <person name="Watts T."/>
            <person name="Wilson D."/>
            <person name="Wilson R.K."/>
            <person name="Wing R.A."/>
            <person name="Wolfner M.F."/>
            <person name="Wong A."/>
            <person name="Wong G.K."/>
            <person name="Wu C.I."/>
            <person name="Wu G."/>
            <person name="Yamamoto D."/>
            <person name="Yang H.P."/>
            <person name="Yang S.P."/>
            <person name="Yorke J.A."/>
            <person name="Yoshida K."/>
            <person name="Zdobnov E."/>
            <person name="Zhang P."/>
            <person name="Zhang Y."/>
            <person name="Zimin A.V."/>
            <person name="Baldwin J."/>
            <person name="Abdouelleil A."/>
            <person name="Abdulkadir J."/>
            <person name="Abebe A."/>
            <person name="Abera B."/>
            <person name="Abreu J."/>
            <person name="Acer S.C."/>
            <person name="Aftuck L."/>
            <person name="Alexander A."/>
            <person name="An P."/>
            <person name="Anderson E."/>
            <person name="Anderson S."/>
            <person name="Arachi H."/>
            <person name="Azer M."/>
            <person name="Bachantsang P."/>
            <person name="Barry A."/>
            <person name="Bayul T."/>
            <person name="Berlin A."/>
            <person name="Bessette D."/>
            <person name="Bloom T."/>
            <person name="Blye J."/>
            <person name="Boguslavskiy L."/>
            <person name="Bonnet C."/>
            <person name="Boukhgalter B."/>
            <person name="Bourzgui I."/>
            <person name="Brown A."/>
            <person name="Cahill P."/>
            <person name="Channer S."/>
            <person name="Cheshatsang Y."/>
            <person name="Chuda L."/>
            <person name="Citroen M."/>
            <person name="Collymore A."/>
            <person name="Cooke P."/>
            <person name="Costello M."/>
            <person name="D'Aco K."/>
            <person name="Daza R."/>
            <person name="De Haan G."/>
            <person name="DeGray S."/>
            <person name="DeMaso C."/>
            <person name="Dhargay N."/>
            <person name="Dooley K."/>
            <person name="Dooley E."/>
            <person name="Doricent M."/>
            <person name="Dorje P."/>
            <person name="Dorjee K."/>
            <person name="Dupes A."/>
            <person name="Elong R."/>
            <person name="Falk J."/>
            <person name="Farina A."/>
            <person name="Faro S."/>
            <person name="Ferguson D."/>
            <person name="Fisher S."/>
            <person name="Foley C.D."/>
            <person name="Franke A."/>
            <person name="Friedrich D."/>
            <person name="Gadbois L."/>
            <person name="Gearin G."/>
            <person name="Gearin C.R."/>
            <person name="Giannoukos G."/>
            <person name="Goode T."/>
            <person name="Graham J."/>
            <person name="Grandbois E."/>
            <person name="Grewal S."/>
            <person name="Gyaltsen K."/>
            <person name="Hafez N."/>
            <person name="Hagos B."/>
            <person name="Hall J."/>
            <person name="Henson C."/>
            <person name="Hollinger A."/>
            <person name="Honan T."/>
            <person name="Huard M.D."/>
            <person name="Hughes L."/>
            <person name="Hurhula B."/>
            <person name="Husby M.E."/>
            <person name="Kamat A."/>
            <person name="Kanga B."/>
            <person name="Kashin S."/>
            <person name="Khazanovich D."/>
            <person name="Kisner P."/>
            <person name="Lance K."/>
            <person name="Lara M."/>
            <person name="Lee W."/>
            <person name="Lennon N."/>
            <person name="Letendre F."/>
            <person name="LeVine R."/>
            <person name="Lipovsky A."/>
            <person name="Liu X."/>
            <person name="Liu J."/>
            <person name="Liu S."/>
            <person name="Lokyitsang T."/>
            <person name="Lokyitsang Y."/>
            <person name="Lubonja R."/>
            <person name="Lui A."/>
            <person name="MacDonald P."/>
            <person name="Magnisalis V."/>
            <person name="Maru K."/>
            <person name="Matthews C."/>
            <person name="McCusker W."/>
            <person name="McDonough S."/>
            <person name="Mehta T."/>
            <person name="Meldrim J."/>
            <person name="Meneus L."/>
            <person name="Mihai O."/>
            <person name="Mihalev A."/>
            <person name="Mihova T."/>
            <person name="Mittelman R."/>
            <person name="Mlenga V."/>
            <person name="Montmayeur A."/>
            <person name="Mulrain L."/>
            <person name="Navidi A."/>
            <person name="Naylor J."/>
            <person name="Negash T."/>
            <person name="Nguyen T."/>
            <person name="Nguyen N."/>
            <person name="Nicol R."/>
            <person name="Norbu C."/>
            <person name="Norbu N."/>
            <person name="Novod N."/>
            <person name="O'Neill B."/>
            <person name="Osman S."/>
            <person name="Markiewicz E."/>
            <person name="Oyono O.L."/>
            <person name="Patti C."/>
            <person name="Phunkhang P."/>
            <person name="Pierre F."/>
            <person name="Priest M."/>
            <person name="Raghuraman S."/>
            <person name="Rege F."/>
            <person name="Reyes R."/>
            <person name="Rise C."/>
            <person name="Rogov P."/>
            <person name="Ross K."/>
            <person name="Ryan E."/>
            <person name="Settipalli S."/>
            <person name="Shea T."/>
            <person name="Sherpa N."/>
            <person name="Shi L."/>
            <person name="Shih D."/>
            <person name="Sparrow T."/>
            <person name="Spaulding J."/>
            <person name="Stalker J."/>
            <person name="Stange-Thomann N."/>
            <person name="Stavropoulos S."/>
            <person name="Stone C."/>
            <person name="Strader C."/>
            <person name="Tesfaye S."/>
            <person name="Thomson T."/>
            <person name="Thoulutsang Y."/>
            <person name="Thoulutsang D."/>
            <person name="Topham K."/>
            <person name="Topping I."/>
            <person name="Tsamla T."/>
            <person name="Vassiliev H."/>
            <person name="Vo A."/>
            <person name="Wangchuk T."/>
            <person name="Wangdi T."/>
            <person name="Weiand M."/>
            <person name="Wilkinson J."/>
            <person name="Wilson A."/>
            <person name="Yadav S."/>
            <person name="Young G."/>
            <person name="Yu Q."/>
            <person name="Zembek L."/>
            <person name="Zhong D."/>
            <person name="Zimmer A."/>
            <person name="Zwirko Z."/>
            <person name="Jaffe D.B."/>
            <person name="Alvarez P."/>
            <person name="Brockman W."/>
            <person name="Butler J."/>
            <person name="Chin C."/>
            <person name="Gnerre S."/>
            <person name="Grabherr M."/>
            <person name="Kleber M."/>
            <person name="Mauceli E."/>
            <person name="MacCallum I."/>
        </authorList>
    </citation>
    <scope>NUCLEOTIDE SEQUENCE [LARGE SCALE GENOMIC DNA]</scope>
    <source>
        <strain evidence="20">Tucson 15287-2541.00</strain>
    </source>
</reference>
<comment type="subunit">
    <text evidence="17">Monomer.</text>
</comment>
<dbReference type="GO" id="GO:0004813">
    <property type="term" value="F:alanine-tRNA ligase activity"/>
    <property type="evidence" value="ECO:0007669"/>
    <property type="project" value="UniProtKB-UniRule"/>
</dbReference>
<dbReference type="PANTHER" id="PTHR11777">
    <property type="entry name" value="ALANYL-TRNA SYNTHETASE"/>
    <property type="match status" value="1"/>
</dbReference>
<keyword evidence="4 17" id="KW-0820">tRNA-binding</keyword>
<gene>
    <name evidence="19" type="primary">Dgri\GH16181</name>
    <name evidence="19" type="ORF">Dgri_GH16181</name>
</gene>
<keyword evidence="7 17" id="KW-0547">Nucleotide-binding</keyword>
<dbReference type="CDD" id="cd00673">
    <property type="entry name" value="AlaRS_core"/>
    <property type="match status" value="1"/>
</dbReference>
<evidence type="ECO:0000256" key="3">
    <source>
        <dbReference type="ARBA" id="ARBA00017959"/>
    </source>
</evidence>
<dbReference type="Gene3D" id="3.30.930.10">
    <property type="entry name" value="Bira Bifunctional Protein, Domain 2"/>
    <property type="match status" value="1"/>
</dbReference>
<evidence type="ECO:0000256" key="4">
    <source>
        <dbReference type="ARBA" id="ARBA00022555"/>
    </source>
</evidence>
<evidence type="ECO:0000256" key="1">
    <source>
        <dbReference type="ARBA" id="ARBA00008429"/>
    </source>
</evidence>
<dbReference type="Gene3D" id="3.30.980.10">
    <property type="entry name" value="Threonyl-trna Synthetase, Chain A, domain 2"/>
    <property type="match status" value="1"/>
</dbReference>
<dbReference type="SUPFAM" id="SSF55186">
    <property type="entry name" value="ThrRS/AlaRS common domain"/>
    <property type="match status" value="1"/>
</dbReference>
<dbReference type="InterPro" id="IPR012947">
    <property type="entry name" value="tRNA_SAD"/>
</dbReference>
<evidence type="ECO:0000256" key="8">
    <source>
        <dbReference type="ARBA" id="ARBA00022833"/>
    </source>
</evidence>
<dbReference type="InterPro" id="IPR050058">
    <property type="entry name" value="Ala-tRNA_ligase"/>
</dbReference>
<feature type="binding site" evidence="17">
    <location>
        <position position="658"/>
    </location>
    <ligand>
        <name>Zn(2+)</name>
        <dbReference type="ChEBI" id="CHEBI:29105"/>
    </ligand>
</feature>
<dbReference type="EC" id="6.1.1.7" evidence="2"/>
<evidence type="ECO:0000256" key="2">
    <source>
        <dbReference type="ARBA" id="ARBA00013168"/>
    </source>
</evidence>
<dbReference type="GO" id="GO:0006419">
    <property type="term" value="P:alanyl-tRNA aminoacylation"/>
    <property type="evidence" value="ECO:0007669"/>
    <property type="project" value="InterPro"/>
</dbReference>
<evidence type="ECO:0000256" key="11">
    <source>
        <dbReference type="ARBA" id="ARBA00022917"/>
    </source>
</evidence>
<keyword evidence="11 17" id="KW-0648">Protein biosynthesis</keyword>
<dbReference type="InterPro" id="IPR018163">
    <property type="entry name" value="Thr/Ala-tRNA-synth_IIc_edit"/>
</dbReference>
<dbReference type="Gene3D" id="2.40.30.130">
    <property type="match status" value="1"/>
</dbReference>
<dbReference type="GO" id="GO:0008270">
    <property type="term" value="F:zinc ion binding"/>
    <property type="evidence" value="ECO:0007669"/>
    <property type="project" value="UniProtKB-UniRule"/>
</dbReference>
<evidence type="ECO:0000256" key="6">
    <source>
        <dbReference type="ARBA" id="ARBA00022723"/>
    </source>
</evidence>
<keyword evidence="20" id="KW-1185">Reference proteome</keyword>
<keyword evidence="13" id="KW-0496">Mitochondrion</keyword>
<accession>B4IX05</accession>
<keyword evidence="12" id="KW-0809">Transit peptide</keyword>
<feature type="binding site" evidence="17">
    <location>
        <position position="654"/>
    </location>
    <ligand>
        <name>Zn(2+)</name>
        <dbReference type="ChEBI" id="CHEBI:29105"/>
    </ligand>
</feature>
<evidence type="ECO:0000256" key="14">
    <source>
        <dbReference type="ARBA" id="ARBA00023146"/>
    </source>
</evidence>
<dbReference type="SMR" id="B4IX05"/>
<dbReference type="FunFam" id="3.30.980.10:FF:000013">
    <property type="entry name" value="alanine--tRNA ligase, mitochondrial"/>
    <property type="match status" value="1"/>
</dbReference>
<organism evidence="20">
    <name type="scientific">Drosophila grimshawi</name>
    <name type="common">Hawaiian fruit fly</name>
    <name type="synonym">Idiomyia grimshawi</name>
    <dbReference type="NCBI Taxonomy" id="7222"/>
    <lineage>
        <taxon>Eukaryota</taxon>
        <taxon>Metazoa</taxon>
        <taxon>Ecdysozoa</taxon>
        <taxon>Arthropoda</taxon>
        <taxon>Hexapoda</taxon>
        <taxon>Insecta</taxon>
        <taxon>Pterygota</taxon>
        <taxon>Neoptera</taxon>
        <taxon>Endopterygota</taxon>
        <taxon>Diptera</taxon>
        <taxon>Brachycera</taxon>
        <taxon>Muscomorpha</taxon>
        <taxon>Ephydroidea</taxon>
        <taxon>Drosophilidae</taxon>
        <taxon>Drosophila</taxon>
        <taxon>Hawaiian Drosophila</taxon>
    </lineage>
</organism>
<keyword evidence="8 17" id="KW-0862">Zinc</keyword>
<keyword evidence="5 17" id="KW-0436">Ligase</keyword>
<keyword evidence="6 17" id="KW-0479">Metal-binding</keyword>
<evidence type="ECO:0000256" key="15">
    <source>
        <dbReference type="ARBA" id="ARBA00032577"/>
    </source>
</evidence>
<feature type="binding site" evidence="17">
    <location>
        <position position="768"/>
    </location>
    <ligand>
        <name>Zn(2+)</name>
        <dbReference type="ChEBI" id="CHEBI:29105"/>
    </ligand>
</feature>
<dbReference type="AlphaFoldDB" id="B4IX05"/>
<keyword evidence="14 17" id="KW-0030">Aminoacyl-tRNA synthetase</keyword>
<dbReference type="InterPro" id="IPR018165">
    <property type="entry name" value="Ala-tRNA-synth_IIc_core"/>
</dbReference>
<dbReference type="HAMAP" id="MF_00036_B">
    <property type="entry name" value="Ala_tRNA_synth_B"/>
    <property type="match status" value="1"/>
</dbReference>
<dbReference type="HOGENOM" id="CLU_004485_1_1_1"/>
<dbReference type="GO" id="GO:0005739">
    <property type="term" value="C:mitochondrion"/>
    <property type="evidence" value="ECO:0007669"/>
    <property type="project" value="TreeGrafter"/>
</dbReference>
<dbReference type="OMA" id="ECFEIWR"/>
<comment type="domain">
    <text evidence="17">Consists of three domains; the N-terminal catalytic domain, the editing domain and the C-terminal C-Ala domain. The editing domain removes incorrectly charged amino acids, while the C-Ala domain, along with tRNA(Ala), serves as a bridge to cooperatively bring together the editing and aminoacylation centers thus stimulating deacylation of misacylated tRNAs.</text>
</comment>
<comment type="catalytic activity">
    <reaction evidence="16 17">
        <text>tRNA(Ala) + L-alanine + ATP = L-alanyl-tRNA(Ala) + AMP + diphosphate</text>
        <dbReference type="Rhea" id="RHEA:12540"/>
        <dbReference type="Rhea" id="RHEA-COMP:9657"/>
        <dbReference type="Rhea" id="RHEA-COMP:9923"/>
        <dbReference type="ChEBI" id="CHEBI:30616"/>
        <dbReference type="ChEBI" id="CHEBI:33019"/>
        <dbReference type="ChEBI" id="CHEBI:57972"/>
        <dbReference type="ChEBI" id="CHEBI:78442"/>
        <dbReference type="ChEBI" id="CHEBI:78497"/>
        <dbReference type="ChEBI" id="CHEBI:456215"/>
        <dbReference type="EC" id="6.1.1.7"/>
    </reaction>
</comment>
<dbReference type="InterPro" id="IPR018162">
    <property type="entry name" value="Ala-tRNA-ligase_IIc_anticod-bd"/>
</dbReference>
<comment type="function">
    <text evidence="17">Catalyzes the attachment of alanine to tRNA(Ala) in a two-step reaction: alanine is first activated by ATP to form Ala-AMP and then transferred to the acceptor end of tRNA(Ala). Also edits incorrectly charged tRNA(Ala) via its editing domain.</text>
</comment>
<comment type="cofactor">
    <cofactor evidence="17">
        <name>Zn(2+)</name>
        <dbReference type="ChEBI" id="CHEBI:29105"/>
    </cofactor>
    <text evidence="17">Binds 1 zinc ion per subunit.</text>
</comment>